<comment type="caution">
    <text evidence="2">The sequence shown here is derived from an EMBL/GenBank/DDBJ whole genome shotgun (WGS) entry which is preliminary data.</text>
</comment>
<reference evidence="2 3" key="1">
    <citation type="submission" date="2024-02" db="EMBL/GenBank/DDBJ databases">
        <authorList>
            <person name="Chen Y."/>
            <person name="Shah S."/>
            <person name="Dougan E. K."/>
            <person name="Thang M."/>
            <person name="Chan C."/>
        </authorList>
    </citation>
    <scope>NUCLEOTIDE SEQUENCE [LARGE SCALE GENOMIC DNA]</scope>
</reference>
<evidence type="ECO:0000313" key="1">
    <source>
        <dbReference type="EMBL" id="CAK9075457.1"/>
    </source>
</evidence>
<evidence type="ECO:0000313" key="3">
    <source>
        <dbReference type="Proteomes" id="UP001642484"/>
    </source>
</evidence>
<dbReference type="EMBL" id="CAXAMN010023250">
    <property type="protein sequence ID" value="CAK9076201.1"/>
    <property type="molecule type" value="Genomic_DNA"/>
</dbReference>
<gene>
    <name evidence="1" type="ORF">CCMP2556_LOCUS37152</name>
    <name evidence="2" type="ORF">CCMP2556_LOCUS37533</name>
</gene>
<accession>A0ABP0PKC7</accession>
<proteinExistence type="predicted"/>
<evidence type="ECO:0000313" key="2">
    <source>
        <dbReference type="EMBL" id="CAK9076201.1"/>
    </source>
</evidence>
<dbReference type="EMBL" id="CAXAMN010023139">
    <property type="protein sequence ID" value="CAK9075457.1"/>
    <property type="molecule type" value="Genomic_DNA"/>
</dbReference>
<dbReference type="Proteomes" id="UP001642484">
    <property type="component" value="Unassembled WGS sequence"/>
</dbReference>
<sequence length="149" mass="15587">MFLSIQAFLCPPNDGKEAALHVSPSAPVAGMSCHSRAHAAAFVAAAAPDVLRSQEVVLVVPATVNQADFDALKKILSTKPMGYVELLSDADLVVMGEAPSGGPGKSRVAAPVQALHHGFGWSKNKDAWKPHASQMLGQAWTFLALGCQT</sequence>
<name>A0ABP0PKC7_9DINO</name>
<dbReference type="GO" id="GO:0016301">
    <property type="term" value="F:kinase activity"/>
    <property type="evidence" value="ECO:0007669"/>
    <property type="project" value="UniProtKB-KW"/>
</dbReference>
<protein>
    <submittedName>
        <fullName evidence="2">Uncharacterized protein</fullName>
    </submittedName>
</protein>
<organism evidence="2 3">
    <name type="scientific">Durusdinium trenchii</name>
    <dbReference type="NCBI Taxonomy" id="1381693"/>
    <lineage>
        <taxon>Eukaryota</taxon>
        <taxon>Sar</taxon>
        <taxon>Alveolata</taxon>
        <taxon>Dinophyceae</taxon>
        <taxon>Suessiales</taxon>
        <taxon>Symbiodiniaceae</taxon>
        <taxon>Durusdinium</taxon>
    </lineage>
</organism>
<keyword evidence="3" id="KW-1185">Reference proteome</keyword>